<proteinExistence type="inferred from homology"/>
<reference evidence="3 4" key="1">
    <citation type="submission" date="2018-10" db="EMBL/GenBank/DDBJ databases">
        <title>Bacillus Keqinensis sp. nov., a moderately halophilic bacterium isolated from a saline-alkaline lake.</title>
        <authorList>
            <person name="Wang H."/>
        </authorList>
    </citation>
    <scope>NUCLEOTIDE SEQUENCE [LARGE SCALE GENOMIC DNA]</scope>
    <source>
        <strain evidence="3 4">KQ-3</strain>
    </source>
</reference>
<dbReference type="InterPro" id="IPR002347">
    <property type="entry name" value="SDR_fam"/>
</dbReference>
<dbReference type="Gene3D" id="3.40.50.720">
    <property type="entry name" value="NAD(P)-binding Rossmann-like Domain"/>
    <property type="match status" value="1"/>
</dbReference>
<dbReference type="PANTHER" id="PTHR48107">
    <property type="entry name" value="NADPH-DEPENDENT ALDEHYDE REDUCTASE-LIKE PROTEIN, CHLOROPLASTIC-RELATED"/>
    <property type="match status" value="1"/>
</dbReference>
<evidence type="ECO:0000256" key="2">
    <source>
        <dbReference type="ARBA" id="ARBA00023002"/>
    </source>
</evidence>
<dbReference type="EMBL" id="RHIB01000001">
    <property type="protein sequence ID" value="RNA70065.1"/>
    <property type="molecule type" value="Genomic_DNA"/>
</dbReference>
<comment type="caution">
    <text evidence="3">The sequence shown here is derived from an EMBL/GenBank/DDBJ whole genome shotgun (WGS) entry which is preliminary data.</text>
</comment>
<dbReference type="PRINTS" id="PR00081">
    <property type="entry name" value="GDHRDH"/>
</dbReference>
<accession>A0A3M7U048</accession>
<protein>
    <submittedName>
        <fullName evidence="3">SDR family oxidoreductase</fullName>
    </submittedName>
</protein>
<dbReference type="Pfam" id="PF13561">
    <property type="entry name" value="adh_short_C2"/>
    <property type="match status" value="1"/>
</dbReference>
<evidence type="ECO:0000313" key="3">
    <source>
        <dbReference type="EMBL" id="RNA70065.1"/>
    </source>
</evidence>
<dbReference type="OrthoDB" id="9803333at2"/>
<comment type="similarity">
    <text evidence="1">Belongs to the short-chain dehydrogenases/reductases (SDR) family.</text>
</comment>
<evidence type="ECO:0000313" key="4">
    <source>
        <dbReference type="Proteomes" id="UP000278746"/>
    </source>
</evidence>
<keyword evidence="4" id="KW-1185">Reference proteome</keyword>
<dbReference type="AlphaFoldDB" id="A0A3M7U048"/>
<dbReference type="GO" id="GO:0016614">
    <property type="term" value="F:oxidoreductase activity, acting on CH-OH group of donors"/>
    <property type="evidence" value="ECO:0007669"/>
    <property type="project" value="UniProtKB-ARBA"/>
</dbReference>
<dbReference type="PANTHER" id="PTHR48107:SF7">
    <property type="entry name" value="RE15974P"/>
    <property type="match status" value="1"/>
</dbReference>
<name>A0A3M7U048_9BACI</name>
<dbReference type="CDD" id="cd05233">
    <property type="entry name" value="SDR_c"/>
    <property type="match status" value="1"/>
</dbReference>
<organism evidence="3 4">
    <name type="scientific">Alteribacter keqinensis</name>
    <dbReference type="NCBI Taxonomy" id="2483800"/>
    <lineage>
        <taxon>Bacteria</taxon>
        <taxon>Bacillati</taxon>
        <taxon>Bacillota</taxon>
        <taxon>Bacilli</taxon>
        <taxon>Bacillales</taxon>
        <taxon>Bacillaceae</taxon>
        <taxon>Alteribacter</taxon>
    </lineage>
</organism>
<dbReference type="InterPro" id="IPR036291">
    <property type="entry name" value="NAD(P)-bd_dom_sf"/>
</dbReference>
<keyword evidence="2" id="KW-0560">Oxidoreductase</keyword>
<dbReference type="SUPFAM" id="SSF51735">
    <property type="entry name" value="NAD(P)-binding Rossmann-fold domains"/>
    <property type="match status" value="1"/>
</dbReference>
<sequence length="257" mass="27897">MTHTGKLAIVTGAGRTRGLGAGICRKLAEKGADVLFTYWGSYDAEMPYGEDFEGPDRLEAVIREMGRQCEGIEVDLTDVGAFEAVFAEAKKRFGRAPDILVNNAAVSINDTIETVLAEALDRHYEVNVRAVTLLTQQFVRHFDKKEGGRIVNITTGWSQGPMPDELSYVLTKSTSETLVYTLQSVLAKKGITINAINPGPTDTGWMSDDVKKGLGPLFPQGRIGLPEDAANLVAFLTSDDAKWVTGQVIHSEGGFMN</sequence>
<dbReference type="RefSeq" id="WP_122897576.1">
    <property type="nucleotide sequence ID" value="NZ_RHIB01000001.1"/>
</dbReference>
<evidence type="ECO:0000256" key="1">
    <source>
        <dbReference type="ARBA" id="ARBA00006484"/>
    </source>
</evidence>
<dbReference type="NCBIfam" id="NF009389">
    <property type="entry name" value="PRK12748.1"/>
    <property type="match status" value="1"/>
</dbReference>
<dbReference type="Proteomes" id="UP000278746">
    <property type="component" value="Unassembled WGS sequence"/>
</dbReference>
<gene>
    <name evidence="3" type="ORF">EBO34_09085</name>
</gene>